<proteinExistence type="predicted"/>
<name>A0A8C3VDM6_CATUS</name>
<dbReference type="Gene3D" id="3.30.70.330">
    <property type="match status" value="2"/>
</dbReference>
<dbReference type="GO" id="GO:0003723">
    <property type="term" value="F:RNA binding"/>
    <property type="evidence" value="ECO:0007669"/>
    <property type="project" value="UniProtKB-UniRule"/>
</dbReference>
<dbReference type="PROSITE" id="PS50102">
    <property type="entry name" value="RRM"/>
    <property type="match status" value="2"/>
</dbReference>
<reference evidence="4" key="3">
    <citation type="submission" date="2025-09" db="UniProtKB">
        <authorList>
            <consortium name="Ensembl"/>
        </authorList>
    </citation>
    <scope>IDENTIFICATION</scope>
</reference>
<dbReference type="InterPro" id="IPR034535">
    <property type="entry name" value="RBM15B_RRM2"/>
</dbReference>
<evidence type="ECO:0000313" key="4">
    <source>
        <dbReference type="Ensembl" id="ENSCUSP00005027230.1"/>
    </source>
</evidence>
<dbReference type="SMART" id="SM00360">
    <property type="entry name" value="RRM"/>
    <property type="match status" value="2"/>
</dbReference>
<dbReference type="Ensembl" id="ENSCUST00005028173.1">
    <property type="protein sequence ID" value="ENSCUSP00005027230.1"/>
    <property type="gene ID" value="ENSCUSG00005016795.1"/>
</dbReference>
<dbReference type="InterPro" id="IPR000504">
    <property type="entry name" value="RRM_dom"/>
</dbReference>
<dbReference type="PANTHER" id="PTHR23189">
    <property type="entry name" value="RNA RECOGNITION MOTIF-CONTAINING"/>
    <property type="match status" value="1"/>
</dbReference>
<keyword evidence="1 2" id="KW-0694">RNA-binding</keyword>
<dbReference type="SUPFAM" id="SSF54928">
    <property type="entry name" value="RNA-binding domain, RBD"/>
    <property type="match status" value="1"/>
</dbReference>
<accession>A0A8C3VDM6</accession>
<evidence type="ECO:0000313" key="5">
    <source>
        <dbReference type="Proteomes" id="UP000694563"/>
    </source>
</evidence>
<feature type="domain" description="RRM" evidence="3">
    <location>
        <begin position="10"/>
        <end position="87"/>
    </location>
</feature>
<evidence type="ECO:0000256" key="2">
    <source>
        <dbReference type="PROSITE-ProRule" id="PRU00176"/>
    </source>
</evidence>
<dbReference type="InterPro" id="IPR012677">
    <property type="entry name" value="Nucleotide-bd_a/b_plait_sf"/>
</dbReference>
<dbReference type="Proteomes" id="UP000694563">
    <property type="component" value="Chromosome 13"/>
</dbReference>
<dbReference type="FunFam" id="3.30.70.330:FF:000438">
    <property type="entry name" value="RNA-binding motif protein 15B"/>
    <property type="match status" value="1"/>
</dbReference>
<reference evidence="4" key="2">
    <citation type="submission" date="2025-08" db="UniProtKB">
        <authorList>
            <consortium name="Ensembl"/>
        </authorList>
    </citation>
    <scope>IDENTIFICATION</scope>
</reference>
<evidence type="ECO:0000259" key="3">
    <source>
        <dbReference type="PROSITE" id="PS50102"/>
    </source>
</evidence>
<dbReference type="InterPro" id="IPR035979">
    <property type="entry name" value="RBD_domain_sf"/>
</dbReference>
<sequence length="177" mass="19801">MPEDDQRATRNLFIGNLDHNVSEVELRRAFEKYGIIEEVVIKRPARGQGGAYAFLKFQNLDMAHRAKVAMSGRVVGRNPIKIGYGKANPTTRLWVGGLGPSTSLAALAREFDRFGSIRTIDYVKGDSFAYIQYESLDSGCFAVESLFENRSFPGSQLPRKQILIKNKSVSCKHQKIS</sequence>
<evidence type="ECO:0000256" key="1">
    <source>
        <dbReference type="ARBA" id="ARBA00022884"/>
    </source>
</evidence>
<organism evidence="4 5">
    <name type="scientific">Catharus ustulatus</name>
    <name type="common">Russet-backed thrush</name>
    <name type="synonym">Hylocichla ustulatus</name>
    <dbReference type="NCBI Taxonomy" id="91951"/>
    <lineage>
        <taxon>Eukaryota</taxon>
        <taxon>Metazoa</taxon>
        <taxon>Chordata</taxon>
        <taxon>Craniata</taxon>
        <taxon>Vertebrata</taxon>
        <taxon>Euteleostomi</taxon>
        <taxon>Archelosauria</taxon>
        <taxon>Archosauria</taxon>
        <taxon>Dinosauria</taxon>
        <taxon>Saurischia</taxon>
        <taxon>Theropoda</taxon>
        <taxon>Coelurosauria</taxon>
        <taxon>Aves</taxon>
        <taxon>Neognathae</taxon>
        <taxon>Neoaves</taxon>
        <taxon>Telluraves</taxon>
        <taxon>Australaves</taxon>
        <taxon>Passeriformes</taxon>
        <taxon>Turdidae</taxon>
        <taxon>Catharus</taxon>
    </lineage>
</organism>
<keyword evidence="5" id="KW-1185">Reference proteome</keyword>
<protein>
    <recommendedName>
        <fullName evidence="3">RRM domain-containing protein</fullName>
    </recommendedName>
</protein>
<dbReference type="CDD" id="cd12556">
    <property type="entry name" value="RRM2_RBM15B"/>
    <property type="match status" value="1"/>
</dbReference>
<feature type="domain" description="RRM" evidence="3">
    <location>
        <begin position="91"/>
        <end position="169"/>
    </location>
</feature>
<dbReference type="Pfam" id="PF00076">
    <property type="entry name" value="RRM_1"/>
    <property type="match status" value="2"/>
</dbReference>
<dbReference type="AlphaFoldDB" id="A0A8C3VDM6"/>
<reference evidence="4" key="1">
    <citation type="submission" date="2020-10" db="EMBL/GenBank/DDBJ databases">
        <title>Catharus ustulatus (Swainson's thrush) genome, bCatUst1, primary haplotype v2.</title>
        <authorList>
            <person name="Delmore K."/>
            <person name="Vafadar M."/>
            <person name="Formenti G."/>
            <person name="Chow W."/>
            <person name="Pelan S."/>
            <person name="Howe K."/>
            <person name="Rhie A."/>
            <person name="Mountcastle J."/>
            <person name="Haase B."/>
            <person name="Fedrigo O."/>
            <person name="Jarvis E.D."/>
        </authorList>
    </citation>
    <scope>NUCLEOTIDE SEQUENCE [LARGE SCALE GENOMIC DNA]</scope>
</reference>